<dbReference type="Gene3D" id="2.60.40.1120">
    <property type="entry name" value="Carboxypeptidase-like, regulatory domain"/>
    <property type="match status" value="1"/>
</dbReference>
<dbReference type="AlphaFoldDB" id="A0A8H9FXA1"/>
<dbReference type="SUPFAM" id="SSF56935">
    <property type="entry name" value="Porins"/>
    <property type="match status" value="1"/>
</dbReference>
<keyword evidence="1" id="KW-0732">Signal</keyword>
<dbReference type="InterPro" id="IPR037066">
    <property type="entry name" value="Plug_dom_sf"/>
</dbReference>
<dbReference type="PANTHER" id="PTHR30069">
    <property type="entry name" value="TONB-DEPENDENT OUTER MEMBRANE RECEPTOR"/>
    <property type="match status" value="1"/>
</dbReference>
<evidence type="ECO:0000256" key="1">
    <source>
        <dbReference type="ARBA" id="ARBA00022729"/>
    </source>
</evidence>
<dbReference type="GO" id="GO:0015344">
    <property type="term" value="F:siderophore uptake transmembrane transporter activity"/>
    <property type="evidence" value="ECO:0007669"/>
    <property type="project" value="TreeGrafter"/>
</dbReference>
<protein>
    <submittedName>
        <fullName evidence="3">Collagen-binding protein</fullName>
    </submittedName>
</protein>
<dbReference type="InterPro" id="IPR012910">
    <property type="entry name" value="Plug_dom"/>
</dbReference>
<feature type="domain" description="TonB-dependent receptor plug" evidence="2">
    <location>
        <begin position="106"/>
        <end position="239"/>
    </location>
</feature>
<dbReference type="InterPro" id="IPR039426">
    <property type="entry name" value="TonB-dep_rcpt-like"/>
</dbReference>
<keyword evidence="3" id="KW-0176">Collagen</keyword>
<dbReference type="SUPFAM" id="SSF49464">
    <property type="entry name" value="Carboxypeptidase regulatory domain-like"/>
    <property type="match status" value="1"/>
</dbReference>
<evidence type="ECO:0000313" key="3">
    <source>
        <dbReference type="EMBL" id="GGE10365.1"/>
    </source>
</evidence>
<dbReference type="Pfam" id="PF07715">
    <property type="entry name" value="Plug"/>
    <property type="match status" value="1"/>
</dbReference>
<sequence length="910" mass="103115">MLPFLSIAQKFSISGSIKDGKGQSLPNVNIEIREKPVFNTLSDEQGLFIIQGLPQGTYQLKFSHIGFKPIFRTIKLDNNRETNIVFNQDEVNIDEVYVTAKESKNIGTSSIISREAMQHLQPSSFTDILELLPGGKTTNPHLNTVNGINLRTANSAPMSAYSTGSLGTMFSVDGMLLNSQSMINPTAGFGLGQGTMNDGRISSNIGVDMRTIATDNIEKVEIIRGIPSVEYGNLTSGAVLIDRIKGEEPWSARIKADGFSKLIGLGKGFDLDGYLLNIDAGYLNSRNNITDIYNTFKRVNTSFRGEKAWALSRYRLSWNHSVDFNTTIDNERLDPDNDYALTDRYKNNVQFFGVNNTLKLFSSNPKSRFRNASLAIAARLSSNQIDMEKLVQAQTTSILMNSLVAGSHEAQFLKPSYVAHFKSDSRPVDLGIKLIGNWHIKALFTHQLKAGAEYNYSKNIGLGQQYDLDQPISASISARPRSFREIPAMSNLALFAEDRFFINLGNFLFENSLGLRAFTLSNLDKKYDLNGKVFVEPRYNGRLHLPQGTVFGKKFKSNVFAGYGIQTLTPTQNLLYPALYYNDLSELVYYHNNPQYRLAWANTHITDPVNFNLQPAKNKKWEIGLQMDLEGNSFSLNYFQEKMNNGFRDVRLFNTIALRKYNVSSVDPNTLTARPQITDFEYLDQAEYHAYSQTQNGSLTEKSGLEYNFSSKRLPGINTRFTINGAWYKTSNRNIQPELEVISPNIVADGKVRQYIAAYQNGSTGGDYESFNTNLTADSYLPKLGMNLSMTLQSFWFTSSQTLFRDNLPIGYYDIQQNYFPYTEADRNDPVLRNFDRDRDPYTYYKFTRPIDLAVNLKATKLIKEKIRVAMFVNRLLIYKPNYIEYGNLFIRKNQPEDSPYFGMEINIKI</sequence>
<dbReference type="EMBL" id="BMKM01000001">
    <property type="protein sequence ID" value="GGE10365.1"/>
    <property type="molecule type" value="Genomic_DNA"/>
</dbReference>
<dbReference type="Proteomes" id="UP000614460">
    <property type="component" value="Unassembled WGS sequence"/>
</dbReference>
<proteinExistence type="predicted"/>
<name>A0A8H9FXA1_9SPHI</name>
<reference evidence="3" key="1">
    <citation type="journal article" date="2014" name="Int. J. Syst. Evol. Microbiol.">
        <title>Complete genome sequence of Corynebacterium casei LMG S-19264T (=DSM 44701T), isolated from a smear-ripened cheese.</title>
        <authorList>
            <consortium name="US DOE Joint Genome Institute (JGI-PGF)"/>
            <person name="Walter F."/>
            <person name="Albersmeier A."/>
            <person name="Kalinowski J."/>
            <person name="Ruckert C."/>
        </authorList>
    </citation>
    <scope>NUCLEOTIDE SEQUENCE</scope>
    <source>
        <strain evidence="3">CGMCC 1.15966</strain>
    </source>
</reference>
<dbReference type="PANTHER" id="PTHR30069:SF29">
    <property type="entry name" value="HEMOGLOBIN AND HEMOGLOBIN-HAPTOGLOBIN-BINDING PROTEIN 1-RELATED"/>
    <property type="match status" value="1"/>
</dbReference>
<organism evidence="3 4">
    <name type="scientific">Sphingobacterium cellulitidis</name>
    <dbReference type="NCBI Taxonomy" id="1768011"/>
    <lineage>
        <taxon>Bacteria</taxon>
        <taxon>Pseudomonadati</taxon>
        <taxon>Bacteroidota</taxon>
        <taxon>Sphingobacteriia</taxon>
        <taxon>Sphingobacteriales</taxon>
        <taxon>Sphingobacteriaceae</taxon>
        <taxon>Sphingobacterium</taxon>
    </lineage>
</organism>
<reference evidence="3" key="2">
    <citation type="submission" date="2020-09" db="EMBL/GenBank/DDBJ databases">
        <authorList>
            <person name="Sun Q."/>
            <person name="Zhou Y."/>
        </authorList>
    </citation>
    <scope>NUCLEOTIDE SEQUENCE</scope>
    <source>
        <strain evidence="3">CGMCC 1.15966</strain>
    </source>
</reference>
<dbReference type="Pfam" id="PF13715">
    <property type="entry name" value="CarbopepD_reg_2"/>
    <property type="match status" value="1"/>
</dbReference>
<evidence type="ECO:0000313" key="4">
    <source>
        <dbReference type="Proteomes" id="UP000614460"/>
    </source>
</evidence>
<accession>A0A8H9FXA1</accession>
<dbReference type="GO" id="GO:0044718">
    <property type="term" value="P:siderophore transmembrane transport"/>
    <property type="evidence" value="ECO:0007669"/>
    <property type="project" value="TreeGrafter"/>
</dbReference>
<dbReference type="InterPro" id="IPR008969">
    <property type="entry name" value="CarboxyPept-like_regulatory"/>
</dbReference>
<gene>
    <name evidence="3" type="ORF">GCM10011516_05100</name>
</gene>
<dbReference type="Gene3D" id="2.170.130.10">
    <property type="entry name" value="TonB-dependent receptor, plug domain"/>
    <property type="match status" value="1"/>
</dbReference>
<dbReference type="GO" id="GO:0009279">
    <property type="term" value="C:cell outer membrane"/>
    <property type="evidence" value="ECO:0007669"/>
    <property type="project" value="TreeGrafter"/>
</dbReference>
<keyword evidence="4" id="KW-1185">Reference proteome</keyword>
<comment type="caution">
    <text evidence="3">The sequence shown here is derived from an EMBL/GenBank/DDBJ whole genome shotgun (WGS) entry which is preliminary data.</text>
</comment>
<evidence type="ECO:0000259" key="2">
    <source>
        <dbReference type="Pfam" id="PF07715"/>
    </source>
</evidence>